<dbReference type="PANTHER" id="PTHR38471">
    <property type="entry name" value="FOUR HELIX BUNDLE PROTEIN"/>
    <property type="match status" value="1"/>
</dbReference>
<dbReference type="SUPFAM" id="SSF158446">
    <property type="entry name" value="IVS-encoded protein-like"/>
    <property type="match status" value="1"/>
</dbReference>
<dbReference type="CDD" id="cd16377">
    <property type="entry name" value="23S_rRNA_IVP_like"/>
    <property type="match status" value="1"/>
</dbReference>
<sequence>MSKVEKFEDLKVWQDGIDLSIHVYQSLGTCRDFSLKDQMCRAAVSVPSNIAEGFERHSNKEFIRFLRIAKGSSGELRTQIYIAKGTGLITEEKGTELINKSRHLSAMIQNLIKTRETNF</sequence>
<dbReference type="NCBIfam" id="NF008912">
    <property type="entry name" value="PRK12275.1-6"/>
    <property type="match status" value="1"/>
</dbReference>
<organism evidence="1 2">
    <name type="scientific">Dyadobacter soli</name>
    <dbReference type="NCBI Taxonomy" id="659014"/>
    <lineage>
        <taxon>Bacteria</taxon>
        <taxon>Pseudomonadati</taxon>
        <taxon>Bacteroidota</taxon>
        <taxon>Cytophagia</taxon>
        <taxon>Cytophagales</taxon>
        <taxon>Spirosomataceae</taxon>
        <taxon>Dyadobacter</taxon>
    </lineage>
</organism>
<dbReference type="OrthoDB" id="5515766at2"/>
<accession>A0A1G7HQF3</accession>
<dbReference type="EMBL" id="FNAN01000008">
    <property type="protein sequence ID" value="SDF02576.1"/>
    <property type="molecule type" value="Genomic_DNA"/>
</dbReference>
<gene>
    <name evidence="1" type="ORF">SAMN04487996_108230</name>
</gene>
<reference evidence="2" key="1">
    <citation type="submission" date="2016-10" db="EMBL/GenBank/DDBJ databases">
        <authorList>
            <person name="Varghese N."/>
            <person name="Submissions S."/>
        </authorList>
    </citation>
    <scope>NUCLEOTIDE SEQUENCE [LARGE SCALE GENOMIC DNA]</scope>
    <source>
        <strain evidence="2">DSM 25329</strain>
    </source>
</reference>
<dbReference type="AlphaFoldDB" id="A0A1G7HQF3"/>
<proteinExistence type="predicted"/>
<dbReference type="Gene3D" id="1.20.1440.60">
    <property type="entry name" value="23S rRNA-intervening sequence"/>
    <property type="match status" value="1"/>
</dbReference>
<dbReference type="InterPro" id="IPR012657">
    <property type="entry name" value="23S_rRNA-intervening_sequence"/>
</dbReference>
<dbReference type="InterPro" id="IPR036583">
    <property type="entry name" value="23S_rRNA_IVS_sf"/>
</dbReference>
<dbReference type="PANTHER" id="PTHR38471:SF2">
    <property type="entry name" value="FOUR HELIX BUNDLE PROTEIN"/>
    <property type="match status" value="1"/>
</dbReference>
<keyword evidence="2" id="KW-1185">Reference proteome</keyword>
<name>A0A1G7HQF3_9BACT</name>
<evidence type="ECO:0000313" key="2">
    <source>
        <dbReference type="Proteomes" id="UP000198748"/>
    </source>
</evidence>
<dbReference type="Pfam" id="PF05635">
    <property type="entry name" value="23S_rRNA_IVP"/>
    <property type="match status" value="1"/>
</dbReference>
<protein>
    <submittedName>
        <fullName evidence="1">Four helix bundle protein</fullName>
    </submittedName>
</protein>
<dbReference type="NCBIfam" id="TIGR02436">
    <property type="entry name" value="four helix bundle protein"/>
    <property type="match status" value="1"/>
</dbReference>
<dbReference type="RefSeq" id="WP_090151309.1">
    <property type="nucleotide sequence ID" value="NZ_FNAN01000008.1"/>
</dbReference>
<dbReference type="Proteomes" id="UP000198748">
    <property type="component" value="Unassembled WGS sequence"/>
</dbReference>
<dbReference type="STRING" id="659014.SAMN04487996_108230"/>
<evidence type="ECO:0000313" key="1">
    <source>
        <dbReference type="EMBL" id="SDF02576.1"/>
    </source>
</evidence>